<keyword evidence="8 10" id="KW-0560">Oxidoreductase</keyword>
<evidence type="ECO:0000256" key="8">
    <source>
        <dbReference type="ARBA" id="ARBA00023002"/>
    </source>
</evidence>
<evidence type="ECO:0000256" key="6">
    <source>
        <dbReference type="ARBA" id="ARBA00022842"/>
    </source>
</evidence>
<dbReference type="PROSITE" id="PS51850">
    <property type="entry name" value="KARI_N"/>
    <property type="match status" value="1"/>
</dbReference>
<dbReference type="HAMAP" id="MF_00435">
    <property type="entry name" value="IlvC"/>
    <property type="match status" value="1"/>
</dbReference>
<feature type="binding site" evidence="10 11">
    <location>
        <position position="192"/>
    </location>
    <ligand>
        <name>Mg(2+)</name>
        <dbReference type="ChEBI" id="CHEBI:18420"/>
        <label>2</label>
    </ligand>
</feature>
<keyword evidence="9 10" id="KW-0100">Branched-chain amino acid biosynthesis</keyword>
<protein>
    <recommendedName>
        <fullName evidence="10">Ketol-acid reductoisomerase (NADP(+))</fullName>
        <shortName evidence="10">KARI</shortName>
        <ecNumber evidence="10">1.1.1.86</ecNumber>
    </recommendedName>
    <alternativeName>
        <fullName evidence="10">Acetohydroxy-acid isomeroreductase</fullName>
        <shortName evidence="10">AHIR</shortName>
    </alternativeName>
    <alternativeName>
        <fullName evidence="10">Alpha-keto-beta-hydroxylacyl reductoisomerase</fullName>
    </alternativeName>
</protein>
<feature type="domain" description="KARI C-terminal knotted" evidence="13">
    <location>
        <begin position="184"/>
        <end position="329"/>
    </location>
</feature>
<keyword evidence="15" id="KW-1185">Reference proteome</keyword>
<sequence length="343" mass="37270">MAAEMYYDDDADLSVIQNRQVAVIGYGSQGHAHSLSLRDSGVDVRVGLPDASKSRAKAEAEGLRVVTPAQAVEEADVIMLLTPDHVQRHVYEEAIAPNIAEGDALFFGHGFNIRFNYITPPEGVDVCMVAPKGPGHLVRREFEAGRGVPVLVAVEKDATGNAWSNALSYAKGIGGLRAGGIKTTFTEECETDLFGEQAVLCGGASQLVQYGFETLIEAGYQPEVAYFECLHELKLIVDLMYEGGIAKQRWSVSDTAEYGDYVSGPRVIDPHVKENMKGVLADIQSGAFAKRFIDDQDAGAPEFKALRAKGEQHPIEATGRELRKLMSWVKSDDSDYVEGSAQR</sequence>
<comment type="similarity">
    <text evidence="3 10 11">Belongs to the ketol-acid reductoisomerase family.</text>
</comment>
<evidence type="ECO:0000256" key="5">
    <source>
        <dbReference type="ARBA" id="ARBA00022723"/>
    </source>
</evidence>
<feature type="binding site" evidence="10">
    <location>
        <position position="52"/>
    </location>
    <ligand>
        <name>NADP(+)</name>
        <dbReference type="ChEBI" id="CHEBI:58349"/>
    </ligand>
</feature>
<reference evidence="14 15" key="1">
    <citation type="submission" date="2024-10" db="EMBL/GenBank/DDBJ databases">
        <title>The Natural Products Discovery Center: Release of the First 8490 Sequenced Strains for Exploring Actinobacteria Biosynthetic Diversity.</title>
        <authorList>
            <person name="Kalkreuter E."/>
            <person name="Kautsar S.A."/>
            <person name="Yang D."/>
            <person name="Bader C.D."/>
            <person name="Teijaro C.N."/>
            <person name="Fluegel L."/>
            <person name="Davis C.M."/>
            <person name="Simpson J.R."/>
            <person name="Lauterbach L."/>
            <person name="Steele A.D."/>
            <person name="Gui C."/>
            <person name="Meng S."/>
            <person name="Li G."/>
            <person name="Viehrig K."/>
            <person name="Ye F."/>
            <person name="Su P."/>
            <person name="Kiefer A.F."/>
            <person name="Nichols A."/>
            <person name="Cepeda A.J."/>
            <person name="Yan W."/>
            <person name="Fan B."/>
            <person name="Jiang Y."/>
            <person name="Adhikari A."/>
            <person name="Zheng C.-J."/>
            <person name="Schuster L."/>
            <person name="Cowan T.M."/>
            <person name="Smanski M.J."/>
            <person name="Chevrette M.G."/>
            <person name="De Carvalho L.P.S."/>
            <person name="Shen B."/>
        </authorList>
    </citation>
    <scope>NUCLEOTIDE SEQUENCE [LARGE SCALE GENOMIC DNA]</scope>
    <source>
        <strain evidence="14 15">NPDC049639</strain>
    </source>
</reference>
<dbReference type="InterPro" id="IPR013116">
    <property type="entry name" value="KARI_N"/>
</dbReference>
<dbReference type="PANTHER" id="PTHR21371:SF1">
    <property type="entry name" value="KETOL-ACID REDUCTOISOMERASE, MITOCHONDRIAL"/>
    <property type="match status" value="1"/>
</dbReference>
<dbReference type="InterPro" id="IPR000506">
    <property type="entry name" value="KARI_C"/>
</dbReference>
<evidence type="ECO:0000256" key="2">
    <source>
        <dbReference type="ARBA" id="ARBA00004885"/>
    </source>
</evidence>
<dbReference type="EMBL" id="JBITLV010000003">
    <property type="protein sequence ID" value="MFI7587808.1"/>
    <property type="molecule type" value="Genomic_DNA"/>
</dbReference>
<evidence type="ECO:0000256" key="11">
    <source>
        <dbReference type="PROSITE-ProRule" id="PRU01198"/>
    </source>
</evidence>
<evidence type="ECO:0000313" key="15">
    <source>
        <dbReference type="Proteomes" id="UP001612915"/>
    </source>
</evidence>
<organism evidence="14 15">
    <name type="scientific">Spongisporangium articulatum</name>
    <dbReference type="NCBI Taxonomy" id="3362603"/>
    <lineage>
        <taxon>Bacteria</taxon>
        <taxon>Bacillati</taxon>
        <taxon>Actinomycetota</taxon>
        <taxon>Actinomycetes</taxon>
        <taxon>Kineosporiales</taxon>
        <taxon>Kineosporiaceae</taxon>
        <taxon>Spongisporangium</taxon>
    </lineage>
</organism>
<name>A0ABW8ANW3_9ACTN</name>
<keyword evidence="7 10" id="KW-0521">NADP</keyword>
<feature type="active site" evidence="10">
    <location>
        <position position="109"/>
    </location>
</feature>
<dbReference type="PIRSF" id="PIRSF000116">
    <property type="entry name" value="IlvC_gammaproteo"/>
    <property type="match status" value="1"/>
</dbReference>
<dbReference type="GO" id="GO:0004455">
    <property type="term" value="F:ketol-acid reductoisomerase activity"/>
    <property type="evidence" value="ECO:0007669"/>
    <property type="project" value="UniProtKB-EC"/>
</dbReference>
<evidence type="ECO:0000259" key="13">
    <source>
        <dbReference type="PROSITE" id="PS51851"/>
    </source>
</evidence>
<proteinExistence type="inferred from homology"/>
<dbReference type="SUPFAM" id="SSF48179">
    <property type="entry name" value="6-phosphogluconate dehydrogenase C-terminal domain-like"/>
    <property type="match status" value="1"/>
</dbReference>
<dbReference type="PANTHER" id="PTHR21371">
    <property type="entry name" value="KETOL-ACID REDUCTOISOMERASE, MITOCHONDRIAL"/>
    <property type="match status" value="1"/>
</dbReference>
<dbReference type="NCBIfam" id="TIGR00465">
    <property type="entry name" value="ilvC"/>
    <property type="match status" value="1"/>
</dbReference>
<dbReference type="Pfam" id="PF01450">
    <property type="entry name" value="KARI_C"/>
    <property type="match status" value="1"/>
</dbReference>
<evidence type="ECO:0000256" key="4">
    <source>
        <dbReference type="ARBA" id="ARBA00022605"/>
    </source>
</evidence>
<dbReference type="PROSITE" id="PS51851">
    <property type="entry name" value="KARI_C"/>
    <property type="match status" value="1"/>
</dbReference>
<comment type="pathway">
    <text evidence="2 10">Amino-acid biosynthesis; L-isoleucine biosynthesis; L-isoleucine from 2-oxobutanoate: step 2/4.</text>
</comment>
<comment type="catalytic activity">
    <reaction evidence="10">
        <text>(2R,3R)-2,3-dihydroxy-3-methylpentanoate + NADP(+) = (S)-2-ethyl-2-hydroxy-3-oxobutanoate + NADPH + H(+)</text>
        <dbReference type="Rhea" id="RHEA:13493"/>
        <dbReference type="ChEBI" id="CHEBI:15378"/>
        <dbReference type="ChEBI" id="CHEBI:49256"/>
        <dbReference type="ChEBI" id="CHEBI:49258"/>
        <dbReference type="ChEBI" id="CHEBI:57783"/>
        <dbReference type="ChEBI" id="CHEBI:58349"/>
        <dbReference type="EC" id="1.1.1.86"/>
    </reaction>
</comment>
<comment type="function">
    <text evidence="10">Involved in the biosynthesis of branched-chain amino acids (BCAA). Catalyzes an alkyl-migration followed by a ketol-acid reduction of (S)-2-acetolactate (S2AL) to yield (R)-2,3-dihydroxy-isovalerate. In the isomerase reaction, S2AL is rearranged via a Mg-dependent methyl migration to produce 3-hydroxy-3-methyl-2-ketobutyrate (HMKB). In the reductase reaction, this 2-ketoacid undergoes a metal-dependent reduction by NADPH to yield (R)-2,3-dihydroxy-isovalerate.</text>
</comment>
<dbReference type="InterPro" id="IPR013023">
    <property type="entry name" value="KARI"/>
</dbReference>
<dbReference type="NCBIfam" id="NF004017">
    <property type="entry name" value="PRK05479.1"/>
    <property type="match status" value="1"/>
</dbReference>
<comment type="caution">
    <text evidence="14">The sequence shown here is derived from an EMBL/GenBank/DDBJ whole genome shotgun (WGS) entry which is preliminary data.</text>
</comment>
<feature type="binding site" evidence="10">
    <location>
        <position position="54"/>
    </location>
    <ligand>
        <name>NADP(+)</name>
        <dbReference type="ChEBI" id="CHEBI:58349"/>
    </ligand>
</feature>
<dbReference type="SUPFAM" id="SSF51735">
    <property type="entry name" value="NAD(P)-binding Rossmann-fold domains"/>
    <property type="match status" value="1"/>
</dbReference>
<evidence type="ECO:0000256" key="3">
    <source>
        <dbReference type="ARBA" id="ARBA00010318"/>
    </source>
</evidence>
<dbReference type="Gene3D" id="6.10.240.10">
    <property type="match status" value="1"/>
</dbReference>
<comment type="caution">
    <text evidence="10">Lacks conserved residue(s) required for the propagation of feature annotation.</text>
</comment>
<accession>A0ABW8ANW3</accession>
<comment type="cofactor">
    <cofactor evidence="10">
        <name>Mg(2+)</name>
        <dbReference type="ChEBI" id="CHEBI:18420"/>
    </cofactor>
    <text evidence="10">Binds 2 magnesium ions per subunit.</text>
</comment>
<dbReference type="InterPro" id="IPR008927">
    <property type="entry name" value="6-PGluconate_DH-like_C_sf"/>
</dbReference>
<dbReference type="EC" id="1.1.1.86" evidence="10"/>
<comment type="catalytic activity">
    <reaction evidence="10">
        <text>(2R)-2,3-dihydroxy-3-methylbutanoate + NADP(+) = (2S)-2-acetolactate + NADPH + H(+)</text>
        <dbReference type="Rhea" id="RHEA:22068"/>
        <dbReference type="ChEBI" id="CHEBI:15378"/>
        <dbReference type="ChEBI" id="CHEBI:49072"/>
        <dbReference type="ChEBI" id="CHEBI:57783"/>
        <dbReference type="ChEBI" id="CHEBI:58349"/>
        <dbReference type="ChEBI" id="CHEBI:58476"/>
        <dbReference type="EC" id="1.1.1.86"/>
    </reaction>
</comment>
<dbReference type="NCBIfam" id="NF009940">
    <property type="entry name" value="PRK13403.1"/>
    <property type="match status" value="1"/>
</dbReference>
<dbReference type="Pfam" id="PF07991">
    <property type="entry name" value="KARI_N"/>
    <property type="match status" value="1"/>
</dbReference>
<evidence type="ECO:0000256" key="1">
    <source>
        <dbReference type="ARBA" id="ARBA00004864"/>
    </source>
</evidence>
<gene>
    <name evidence="10 14" type="primary">ilvC</name>
    <name evidence="14" type="ORF">ACIB24_12110</name>
</gene>
<feature type="domain" description="KARI N-terminal Rossmann" evidence="12">
    <location>
        <begin position="3"/>
        <end position="183"/>
    </location>
</feature>
<dbReference type="Gene3D" id="3.40.50.720">
    <property type="entry name" value="NAD(P)-binding Rossmann-like Domain"/>
    <property type="match status" value="1"/>
</dbReference>
<evidence type="ECO:0000256" key="9">
    <source>
        <dbReference type="ARBA" id="ARBA00023304"/>
    </source>
</evidence>
<feature type="binding site" evidence="10">
    <location>
        <position position="135"/>
    </location>
    <ligand>
        <name>NADP(+)</name>
        <dbReference type="ChEBI" id="CHEBI:58349"/>
    </ligand>
</feature>
<feature type="binding site" evidence="10">
    <location>
        <begin position="26"/>
        <end position="29"/>
    </location>
    <ligand>
        <name>NADP(+)</name>
        <dbReference type="ChEBI" id="CHEBI:58349"/>
    </ligand>
</feature>
<feature type="binding site" evidence="10 11">
    <location>
        <position position="228"/>
    </location>
    <ligand>
        <name>Mg(2+)</name>
        <dbReference type="ChEBI" id="CHEBI:18420"/>
        <label>2</label>
    </ligand>
</feature>
<feature type="binding site" evidence="10 11">
    <location>
        <position position="253"/>
    </location>
    <ligand>
        <name>substrate</name>
    </ligand>
</feature>
<feature type="binding site" evidence="10 11">
    <location>
        <position position="192"/>
    </location>
    <ligand>
        <name>Mg(2+)</name>
        <dbReference type="ChEBI" id="CHEBI:18420"/>
        <label>1</label>
    </ligand>
</feature>
<evidence type="ECO:0000259" key="12">
    <source>
        <dbReference type="PROSITE" id="PS51850"/>
    </source>
</evidence>
<keyword evidence="4 10" id="KW-0028">Amino-acid biosynthesis</keyword>
<feature type="binding site" evidence="10 11">
    <location>
        <position position="196"/>
    </location>
    <ligand>
        <name>Mg(2+)</name>
        <dbReference type="ChEBI" id="CHEBI:18420"/>
        <label>1</label>
    </ligand>
</feature>
<evidence type="ECO:0000256" key="10">
    <source>
        <dbReference type="HAMAP-Rule" id="MF_00435"/>
    </source>
</evidence>
<keyword evidence="6 10" id="KW-0460">Magnesium</keyword>
<dbReference type="RefSeq" id="WP_398280176.1">
    <property type="nucleotide sequence ID" value="NZ_JBITLV010000003.1"/>
</dbReference>
<feature type="binding site" evidence="10 11">
    <location>
        <position position="232"/>
    </location>
    <ligand>
        <name>Mg(2+)</name>
        <dbReference type="ChEBI" id="CHEBI:18420"/>
        <label>2</label>
    </ligand>
</feature>
<evidence type="ECO:0000256" key="7">
    <source>
        <dbReference type="ARBA" id="ARBA00022857"/>
    </source>
</evidence>
<keyword evidence="5 10" id="KW-0479">Metal-binding</keyword>
<dbReference type="InterPro" id="IPR014359">
    <property type="entry name" value="KARI_prok"/>
</dbReference>
<dbReference type="InterPro" id="IPR036291">
    <property type="entry name" value="NAD(P)-bd_dom_sf"/>
</dbReference>
<evidence type="ECO:0000313" key="14">
    <source>
        <dbReference type="EMBL" id="MFI7587808.1"/>
    </source>
</evidence>
<dbReference type="Proteomes" id="UP001612915">
    <property type="component" value="Unassembled WGS sequence"/>
</dbReference>
<comment type="pathway">
    <text evidence="1 10">Amino-acid biosynthesis; L-valine biosynthesis; L-valine from pyruvate: step 2/4.</text>
</comment>